<feature type="domain" description="Alanine racemase C-terminal" evidence="7">
    <location>
        <begin position="248"/>
        <end position="377"/>
    </location>
</feature>
<dbReference type="InterPro" id="IPR001608">
    <property type="entry name" value="Ala_racemase_N"/>
</dbReference>
<protein>
    <recommendedName>
        <fullName evidence="4">Alanine racemase</fullName>
        <ecNumber evidence="4">5.1.1.1</ecNumber>
    </recommendedName>
</protein>
<feature type="binding site" evidence="4 6">
    <location>
        <position position="135"/>
    </location>
    <ligand>
        <name>substrate</name>
    </ligand>
</feature>
<keyword evidence="9" id="KW-1185">Reference proteome</keyword>
<dbReference type="GO" id="GO:0030632">
    <property type="term" value="P:D-alanine biosynthetic process"/>
    <property type="evidence" value="ECO:0007669"/>
    <property type="project" value="UniProtKB-UniRule"/>
</dbReference>
<comment type="cofactor">
    <cofactor evidence="1 4 5">
        <name>pyridoxal 5'-phosphate</name>
        <dbReference type="ChEBI" id="CHEBI:597326"/>
    </cofactor>
</comment>
<dbReference type="HOGENOM" id="CLU_028393_2_2_9"/>
<comment type="function">
    <text evidence="4">Catalyzes the interconversion of L-alanine and D-alanine. May also act on other amino acids.</text>
</comment>
<accession>I5AUL3</accession>
<dbReference type="InterPro" id="IPR020622">
    <property type="entry name" value="Ala_racemase_pyridoxalP-BS"/>
</dbReference>
<dbReference type="PRINTS" id="PR00992">
    <property type="entry name" value="ALARACEMASE"/>
</dbReference>
<reference evidence="8 9" key="1">
    <citation type="submission" date="2010-08" db="EMBL/GenBank/DDBJ databases">
        <authorList>
            <consortium name="US DOE Joint Genome Institute (JGI-PGF)"/>
            <person name="Lucas S."/>
            <person name="Copeland A."/>
            <person name="Lapidus A."/>
            <person name="Cheng J.-F."/>
            <person name="Bruce D."/>
            <person name="Goodwin L."/>
            <person name="Pitluck S."/>
            <person name="Land M.L."/>
            <person name="Hauser L."/>
            <person name="Chang Y.-J."/>
            <person name="Anderson I.J."/>
            <person name="Johnson E."/>
            <person name="Mulhopadhyay B."/>
            <person name="Kyrpides N."/>
            <person name="Woyke T.J."/>
        </authorList>
    </citation>
    <scope>NUCLEOTIDE SEQUENCE [LARGE SCALE GENOMIC DNA]</scope>
    <source>
        <strain evidence="8 9">6</strain>
    </source>
</reference>
<dbReference type="HAMAP" id="MF_01201">
    <property type="entry name" value="Ala_racemase"/>
    <property type="match status" value="1"/>
</dbReference>
<feature type="binding site" evidence="4 6">
    <location>
        <position position="318"/>
    </location>
    <ligand>
        <name>substrate</name>
    </ligand>
</feature>
<dbReference type="SUPFAM" id="SSF50621">
    <property type="entry name" value="Alanine racemase C-terminal domain-like"/>
    <property type="match status" value="1"/>
</dbReference>
<dbReference type="PANTHER" id="PTHR30511">
    <property type="entry name" value="ALANINE RACEMASE"/>
    <property type="match status" value="1"/>
</dbReference>
<evidence type="ECO:0000256" key="1">
    <source>
        <dbReference type="ARBA" id="ARBA00001933"/>
    </source>
</evidence>
<dbReference type="InterPro" id="IPR000821">
    <property type="entry name" value="Ala_racemase"/>
</dbReference>
<dbReference type="UniPathway" id="UPA00042">
    <property type="reaction ID" value="UER00497"/>
</dbReference>
<evidence type="ECO:0000256" key="4">
    <source>
        <dbReference type="HAMAP-Rule" id="MF_01201"/>
    </source>
</evidence>
<evidence type="ECO:0000259" key="7">
    <source>
        <dbReference type="SMART" id="SM01005"/>
    </source>
</evidence>
<dbReference type="InterPro" id="IPR029066">
    <property type="entry name" value="PLP-binding_barrel"/>
</dbReference>
<dbReference type="GO" id="GO:0005829">
    <property type="term" value="C:cytosol"/>
    <property type="evidence" value="ECO:0007669"/>
    <property type="project" value="TreeGrafter"/>
</dbReference>
<keyword evidence="3 4" id="KW-0413">Isomerase</keyword>
<dbReference type="Gene3D" id="3.20.20.10">
    <property type="entry name" value="Alanine racemase"/>
    <property type="match status" value="1"/>
</dbReference>
<dbReference type="InterPro" id="IPR009006">
    <property type="entry name" value="Ala_racemase/Decarboxylase_C"/>
</dbReference>
<dbReference type="PANTHER" id="PTHR30511:SF0">
    <property type="entry name" value="ALANINE RACEMASE, CATABOLIC-RELATED"/>
    <property type="match status" value="1"/>
</dbReference>
<dbReference type="Gene3D" id="2.40.37.10">
    <property type="entry name" value="Lyase, Ornithine Decarboxylase, Chain A, domain 1"/>
    <property type="match status" value="1"/>
</dbReference>
<dbReference type="GO" id="GO:0008784">
    <property type="term" value="F:alanine racemase activity"/>
    <property type="evidence" value="ECO:0007669"/>
    <property type="project" value="UniProtKB-UniRule"/>
</dbReference>
<evidence type="ECO:0000313" key="9">
    <source>
        <dbReference type="Proteomes" id="UP000005753"/>
    </source>
</evidence>
<feature type="modified residue" description="N6-(pyridoxal phosphate)lysine" evidence="4 5">
    <location>
        <position position="38"/>
    </location>
</feature>
<dbReference type="EMBL" id="CM001487">
    <property type="protein sequence ID" value="EIM57486.1"/>
    <property type="molecule type" value="Genomic_DNA"/>
</dbReference>
<dbReference type="CDD" id="cd00430">
    <property type="entry name" value="PLPDE_III_AR"/>
    <property type="match status" value="1"/>
</dbReference>
<comment type="pathway">
    <text evidence="4">Amino-acid biosynthesis; D-alanine biosynthesis; D-alanine from L-alanine: step 1/1.</text>
</comment>
<gene>
    <name evidence="8" type="ORF">EubceDRAFT1_1708</name>
</gene>
<evidence type="ECO:0000256" key="6">
    <source>
        <dbReference type="PIRSR" id="PIRSR600821-52"/>
    </source>
</evidence>
<dbReference type="SMART" id="SM01005">
    <property type="entry name" value="Ala_racemase_C"/>
    <property type="match status" value="1"/>
</dbReference>
<comment type="catalytic activity">
    <reaction evidence="4">
        <text>L-alanine = D-alanine</text>
        <dbReference type="Rhea" id="RHEA:20249"/>
        <dbReference type="ChEBI" id="CHEBI:57416"/>
        <dbReference type="ChEBI" id="CHEBI:57972"/>
        <dbReference type="EC" id="5.1.1.1"/>
    </reaction>
</comment>
<dbReference type="PROSITE" id="PS00395">
    <property type="entry name" value="ALANINE_RACEMASE"/>
    <property type="match status" value="1"/>
</dbReference>
<dbReference type="eggNOG" id="COG0787">
    <property type="taxonomic scope" value="Bacteria"/>
</dbReference>
<sequence>MEEYLRTYAEVSLAAIEHNIDEARKRIGSGTKLLAVVKANAYGHGAVRVARHLQEKVDFFAVATLEEGLELREAGIHKPILDLGYISPAEYEDMILADIRPSIYHLEDAEILSRKAASLGRSAKLHIALDTGMTRIGFQVTEGDADQIREISLMPNLEIEGMFTHLSCADMVDKTYCDGQFEKYDTMLAMLEERNVRIPIRHVCNSAAVMEFDIDEKHRYDMVRTGITNYGIYPSEEVKKENMNLIPALAWKAHVIHVKEVAPGIGVSYGATFVTQKPVTKIATVSIGYADGYPRALSSKGRVLIHGKTAPILGRVCMDQMMVDVSEIPDVAVEDVVTLVGRDGEECISIEEIADPSGRFNYEMLCDISPRVRRVYDVDC</sequence>
<dbReference type="OrthoDB" id="9813814at2"/>
<feature type="active site" description="Proton acceptor; specific for D-alanine" evidence="4">
    <location>
        <position position="38"/>
    </location>
</feature>
<keyword evidence="2 4" id="KW-0663">Pyridoxal phosphate</keyword>
<organism evidence="8 9">
    <name type="scientific">Eubacterium cellulosolvens (strain ATCC 43171 / JCM 9499 / 6)</name>
    <name type="common">Cillobacterium cellulosolvens</name>
    <dbReference type="NCBI Taxonomy" id="633697"/>
    <lineage>
        <taxon>Bacteria</taxon>
        <taxon>Bacillati</taxon>
        <taxon>Bacillota</taxon>
        <taxon>Clostridia</taxon>
        <taxon>Eubacteriales</taxon>
        <taxon>Eubacteriaceae</taxon>
        <taxon>Eubacterium</taxon>
    </lineage>
</organism>
<dbReference type="FunFam" id="3.20.20.10:FF:000002">
    <property type="entry name" value="Alanine racemase"/>
    <property type="match status" value="1"/>
</dbReference>
<reference evidence="8 9" key="2">
    <citation type="submission" date="2012-02" db="EMBL/GenBank/DDBJ databases">
        <title>Improved High-Quality Draft sequence of Eubacterium cellulosolvens 6.</title>
        <authorList>
            <consortium name="US DOE Joint Genome Institute"/>
            <person name="Lucas S."/>
            <person name="Han J."/>
            <person name="Lapidus A."/>
            <person name="Cheng J.-F."/>
            <person name="Goodwin L."/>
            <person name="Pitluck S."/>
            <person name="Peters L."/>
            <person name="Mikhailova N."/>
            <person name="Gu W."/>
            <person name="Detter J.C."/>
            <person name="Han C."/>
            <person name="Tapia R."/>
            <person name="Land M."/>
            <person name="Hauser L."/>
            <person name="Kyrpides N."/>
            <person name="Ivanova N."/>
            <person name="Pagani I."/>
            <person name="Johnson E."/>
            <person name="Mukhopadhyay B."/>
            <person name="Anderson I."/>
            <person name="Woyke T."/>
        </authorList>
    </citation>
    <scope>NUCLEOTIDE SEQUENCE [LARGE SCALE GENOMIC DNA]</scope>
    <source>
        <strain evidence="8 9">6</strain>
    </source>
</reference>
<comment type="similarity">
    <text evidence="4">Belongs to the alanine racemase family.</text>
</comment>
<dbReference type="InterPro" id="IPR011079">
    <property type="entry name" value="Ala_racemase_C"/>
</dbReference>
<dbReference type="NCBIfam" id="TIGR00492">
    <property type="entry name" value="alr"/>
    <property type="match status" value="1"/>
</dbReference>
<proteinExistence type="inferred from homology"/>
<evidence type="ECO:0000256" key="2">
    <source>
        <dbReference type="ARBA" id="ARBA00022898"/>
    </source>
</evidence>
<dbReference type="Pfam" id="PF01168">
    <property type="entry name" value="Ala_racemase_N"/>
    <property type="match status" value="1"/>
</dbReference>
<dbReference type="Proteomes" id="UP000005753">
    <property type="component" value="Chromosome"/>
</dbReference>
<feature type="active site" description="Proton acceptor; specific for L-alanine" evidence="4">
    <location>
        <position position="269"/>
    </location>
</feature>
<dbReference type="AlphaFoldDB" id="I5AUL3"/>
<evidence type="ECO:0000313" key="8">
    <source>
        <dbReference type="EMBL" id="EIM57486.1"/>
    </source>
</evidence>
<evidence type="ECO:0000256" key="5">
    <source>
        <dbReference type="PIRSR" id="PIRSR600821-50"/>
    </source>
</evidence>
<dbReference type="GO" id="GO:0030170">
    <property type="term" value="F:pyridoxal phosphate binding"/>
    <property type="evidence" value="ECO:0007669"/>
    <property type="project" value="UniProtKB-UniRule"/>
</dbReference>
<evidence type="ECO:0000256" key="3">
    <source>
        <dbReference type="ARBA" id="ARBA00023235"/>
    </source>
</evidence>
<dbReference type="SUPFAM" id="SSF51419">
    <property type="entry name" value="PLP-binding barrel"/>
    <property type="match status" value="1"/>
</dbReference>
<dbReference type="Pfam" id="PF00842">
    <property type="entry name" value="Ala_racemase_C"/>
    <property type="match status" value="1"/>
</dbReference>
<dbReference type="STRING" id="633697.EubceDRAFT1_1708"/>
<name>I5AUL3_EUBC6</name>
<dbReference type="EC" id="5.1.1.1" evidence="4"/>